<dbReference type="SUPFAM" id="SSF46785">
    <property type="entry name" value="Winged helix' DNA-binding domain"/>
    <property type="match status" value="1"/>
</dbReference>
<dbReference type="InterPro" id="IPR013701">
    <property type="entry name" value="Lhr-like_DEAD/DEAH_assoc"/>
</dbReference>
<dbReference type="GO" id="GO:0016887">
    <property type="term" value="F:ATP hydrolysis activity"/>
    <property type="evidence" value="ECO:0007669"/>
    <property type="project" value="TreeGrafter"/>
</dbReference>
<feature type="domain" description="Helicase ATP-binding" evidence="9">
    <location>
        <begin position="41"/>
        <end position="235"/>
    </location>
</feature>
<keyword evidence="3" id="KW-0378">Hydrolase</keyword>
<feature type="domain" description="Helicase C-terminal" evidence="10">
    <location>
        <begin position="275"/>
        <end position="423"/>
    </location>
</feature>
<evidence type="ECO:0000256" key="4">
    <source>
        <dbReference type="ARBA" id="ARBA00022806"/>
    </source>
</evidence>
<dbReference type="GO" id="GO:0005524">
    <property type="term" value="F:ATP binding"/>
    <property type="evidence" value="ECO:0007669"/>
    <property type="project" value="UniProtKB-KW"/>
</dbReference>
<accession>A0A381QSI6</accession>
<dbReference type="Gene3D" id="3.40.50.300">
    <property type="entry name" value="P-loop containing nucleotide triphosphate hydrolases"/>
    <property type="match status" value="2"/>
</dbReference>
<dbReference type="EMBL" id="UINC01001491">
    <property type="protein sequence ID" value="SUZ82090.1"/>
    <property type="molecule type" value="Genomic_DNA"/>
</dbReference>
<dbReference type="Pfam" id="PF00271">
    <property type="entry name" value="Helicase_C"/>
    <property type="match status" value="1"/>
</dbReference>
<dbReference type="InterPro" id="IPR001650">
    <property type="entry name" value="Helicase_C-like"/>
</dbReference>
<name>A0A381QSI6_9ZZZZ</name>
<keyword evidence="6" id="KW-0238">DNA-binding</keyword>
<evidence type="ECO:0000313" key="11">
    <source>
        <dbReference type="EMBL" id="SUZ82090.1"/>
    </source>
</evidence>
<evidence type="ECO:0000256" key="8">
    <source>
        <dbReference type="ARBA" id="ARBA00023235"/>
    </source>
</evidence>
<dbReference type="PANTHER" id="PTHR47962:SF6">
    <property type="entry name" value="LARGE HELICASE-RELATED PROTEIN"/>
    <property type="match status" value="1"/>
</dbReference>
<organism evidence="11">
    <name type="scientific">marine metagenome</name>
    <dbReference type="NCBI Taxonomy" id="408172"/>
    <lineage>
        <taxon>unclassified sequences</taxon>
        <taxon>metagenomes</taxon>
        <taxon>ecological metagenomes</taxon>
    </lineage>
</organism>
<dbReference type="Pfam" id="PF19306">
    <property type="entry name" value="WHD_Lhr"/>
    <property type="match status" value="1"/>
</dbReference>
<dbReference type="InterPro" id="IPR011545">
    <property type="entry name" value="DEAD/DEAH_box_helicase_dom"/>
</dbReference>
<dbReference type="NCBIfam" id="NF010338">
    <property type="entry name" value="PRK13767.1"/>
    <property type="match status" value="1"/>
</dbReference>
<gene>
    <name evidence="11" type="ORF">METZ01_LOCUS34944</name>
</gene>
<dbReference type="SMART" id="SM00487">
    <property type="entry name" value="DEXDc"/>
    <property type="match status" value="1"/>
</dbReference>
<dbReference type="InterPro" id="IPR045628">
    <property type="entry name" value="Lhr_WH_dom"/>
</dbReference>
<sequence>MVKYVKARKSKADVLAEFEPLISEWFDDRFDDLTPPQAMAVPLIHAGKNVLVSSPTGSGKTLTAFLSILNDLFRRAGAGRLEDGVQALYISPLKALANDIDRNLKQPLAEMEALAAKRGWEFPTVKVAVRSGDTSTSDRAKMVRKPPHILITTPESLGLLLSSKKFREHLRSVRYVILDEIHDLANNKRGTHLSLSVECLAHLLDHDPVRIGLSATQAPIEEIAHFLGGWSRGKPRPVNIVDVKERKHLDLRVLCPVDDLTQHSTEVVNSHMYDLLAELVVAHRTTLIFTNTRAGTESVVLQLQERGIDKLAAHHGSMSKEMRLDVEQKLKDGKMDAVVTSTSLELGIDIGYVDLVVQIGSPKSIAKGLQRIGRAGHALHQVSKGRLVVFDPDDLVECAVLVNSAYAGEIDRVAIPEHPADVLAQCIIGMSLNQRWTPEELLDVIRGAHPYRDFTSSELEALLEFLGGESLSEHGVYPKIWYNGSEVGIKRAARLIYNMNIGTIPQEINYSVVLEGSGAHIGNLSEKFVENLSRNDIFVLGGRTYQFLGAEGPQVIVKDGLGRKPTVPSWSGEMLPRSFDLSEAVGRFRAAVGKRLDERESDTLAWLEDEFRVDPGAARTILSHLREQQKLCKFVPSDRQLLVEGYIDNRGRRGAVFHFPFGRRVNGALARAFAYELSRELKASVRISLSDDAFLLTFPDFVELEGIGEMLDPDDLEATLRRAIRNTEIFAQRFRHCANRSFMVLRNYKGREISLPRQQLRTSQVLEAIHELPSFPMLEEAYREVLHDAFDLKHAREVLTDIASGERSVSYRPYSAVPSPLAHGVILSGMSDIVLMEDRSALLRELHTQVLGRVLEQEGGDRARFERELVDGYFNEKAPLVDSPEGVLQAIRETGGLALLADRRRSVYRLSELPTSELRETCETLIKEGHVESVWTGDSEPLFTLPEFIPYFRAVYGRSDQLSKPAQKALASLEAGRKVRARKPLKELEQHYLLTRLPDGMRLRKPTPTASYEKALDWLVSTYLGYCGPRSAEQLAIELRLPEQVVEQTLYDLEERGALQGGNFVLGRPIPHYLLAEDIIYLEAQSRGDLIVISEKQLRSYVDAKLFRRFTNLQGLFDALGDVPSARIAYYRLDEPSLDEWWQWRDSDALLQGRFAGGRLRYTPANKVGIYQALYRRPPTGKLAEAIVELLARNSPLTRHEIATRLEKEPEQVEPVLRGLEECLQLHRFNRHRNPWTTHNRYRLLEEFDTPEKPERKLLLQVLRSLGPLSFAPLRRETWLPLVVLRSLLSQLQEEGIVTRIVVASATRLFVYVLSDELEALQAPIDDTPVRVLSWRDPMLVHMRREVFSRYGDEWTHPITRGGMLVGFLEMWAMSGLLEVRKLSLEQPELLPEVLAALHEHASYQREFNSDVIRIKQIEGRPVSELEQHARDMFLSAGYQPLRDWLVNGPIVTEQFNPRELDGYLLWRQHIHPQRRFTNARQAFREMGGLRSEYELSLRIQGRFFHPRDYGEEFDLALGVMIPGYATYCSVQDAMVYRDARDTPIEPDDRRLLSLAVDSRGVPRDELLRRSGLDPDTFKKMLSRLYHSLHMVRTPRGYYRTLPVQRILNRDEARFRVVKRLILQFGIVSAERLGLLVKGEVPMAELRAILAQLERDGVLVKGFLQEGDATLMWLLKEDLQRVRGHVFQGSFVLHQADRLAHYFATEIRQEFGLGACYVIYSGTQRTGAFKMSRRSKDAIITRFIGNLHERHVIEAWARQWRLNLEWDLELEESQPLLANDSYSKRGEHSPAPAKA</sequence>
<dbReference type="SUPFAM" id="SSF52540">
    <property type="entry name" value="P-loop containing nucleoside triphosphate hydrolases"/>
    <property type="match status" value="1"/>
</dbReference>
<keyword evidence="2" id="KW-0227">DNA damage</keyword>
<evidence type="ECO:0008006" key="12">
    <source>
        <dbReference type="Google" id="ProtNLM"/>
    </source>
</evidence>
<evidence type="ECO:0000256" key="7">
    <source>
        <dbReference type="ARBA" id="ARBA00023204"/>
    </source>
</evidence>
<keyword evidence="4" id="KW-0347">Helicase</keyword>
<dbReference type="CDD" id="cd18796">
    <property type="entry name" value="SF2_C_LHR"/>
    <property type="match status" value="1"/>
</dbReference>
<dbReference type="InterPro" id="IPR036390">
    <property type="entry name" value="WH_DNA-bd_sf"/>
</dbReference>
<dbReference type="Pfam" id="PF08494">
    <property type="entry name" value="DEAD_assoc"/>
    <property type="match status" value="1"/>
</dbReference>
<dbReference type="Pfam" id="PF06224">
    <property type="entry name" value="AlkZ-like"/>
    <property type="match status" value="1"/>
</dbReference>
<dbReference type="CDD" id="cd17922">
    <property type="entry name" value="DEXHc_LHR-like"/>
    <property type="match status" value="1"/>
</dbReference>
<reference evidence="11" key="1">
    <citation type="submission" date="2018-05" db="EMBL/GenBank/DDBJ databases">
        <authorList>
            <person name="Lanie J.A."/>
            <person name="Ng W.-L."/>
            <person name="Kazmierczak K.M."/>
            <person name="Andrzejewski T.M."/>
            <person name="Davidsen T.M."/>
            <person name="Wayne K.J."/>
            <person name="Tettelin H."/>
            <person name="Glass J.I."/>
            <person name="Rusch D."/>
            <person name="Podicherti R."/>
            <person name="Tsui H.-C.T."/>
            <person name="Winkler M.E."/>
        </authorList>
    </citation>
    <scope>NUCLEOTIDE SEQUENCE</scope>
</reference>
<evidence type="ECO:0000256" key="2">
    <source>
        <dbReference type="ARBA" id="ARBA00022763"/>
    </source>
</evidence>
<evidence type="ECO:0000256" key="6">
    <source>
        <dbReference type="ARBA" id="ARBA00023125"/>
    </source>
</evidence>
<evidence type="ECO:0000259" key="10">
    <source>
        <dbReference type="PROSITE" id="PS51194"/>
    </source>
</evidence>
<evidence type="ECO:0000256" key="3">
    <source>
        <dbReference type="ARBA" id="ARBA00022801"/>
    </source>
</evidence>
<keyword evidence="5" id="KW-0067">ATP-binding</keyword>
<dbReference type="Pfam" id="PF00270">
    <property type="entry name" value="DEAD"/>
    <property type="match status" value="1"/>
</dbReference>
<dbReference type="GO" id="GO:0003677">
    <property type="term" value="F:DNA binding"/>
    <property type="evidence" value="ECO:0007669"/>
    <property type="project" value="UniProtKB-KW"/>
</dbReference>
<dbReference type="PROSITE" id="PS51194">
    <property type="entry name" value="HELICASE_CTER"/>
    <property type="match status" value="1"/>
</dbReference>
<keyword evidence="8" id="KW-0413">Isomerase</keyword>
<dbReference type="GO" id="GO:0004386">
    <property type="term" value="F:helicase activity"/>
    <property type="evidence" value="ECO:0007669"/>
    <property type="project" value="UniProtKB-KW"/>
</dbReference>
<proteinExistence type="predicted"/>
<dbReference type="InterPro" id="IPR027417">
    <property type="entry name" value="P-loop_NTPase"/>
</dbReference>
<dbReference type="InterPro" id="IPR009351">
    <property type="entry name" value="AlkZ-like"/>
</dbReference>
<evidence type="ECO:0000259" key="9">
    <source>
        <dbReference type="PROSITE" id="PS51192"/>
    </source>
</evidence>
<dbReference type="PROSITE" id="PS51192">
    <property type="entry name" value="HELICASE_ATP_BIND_1"/>
    <property type="match status" value="1"/>
</dbReference>
<dbReference type="InterPro" id="IPR052511">
    <property type="entry name" value="ATP-dep_Helicase"/>
</dbReference>
<keyword evidence="1" id="KW-0547">Nucleotide-binding</keyword>
<dbReference type="GO" id="GO:0006281">
    <property type="term" value="P:DNA repair"/>
    <property type="evidence" value="ECO:0007669"/>
    <property type="project" value="UniProtKB-KW"/>
</dbReference>
<dbReference type="InterPro" id="IPR014001">
    <property type="entry name" value="Helicase_ATP-bd"/>
</dbReference>
<protein>
    <recommendedName>
        <fullName evidence="12">ATP-dependent helicase</fullName>
    </recommendedName>
</protein>
<evidence type="ECO:0000256" key="1">
    <source>
        <dbReference type="ARBA" id="ARBA00022741"/>
    </source>
</evidence>
<keyword evidence="7" id="KW-0234">DNA repair</keyword>
<dbReference type="SMART" id="SM00490">
    <property type="entry name" value="HELICc"/>
    <property type="match status" value="1"/>
</dbReference>
<evidence type="ECO:0000256" key="5">
    <source>
        <dbReference type="ARBA" id="ARBA00022840"/>
    </source>
</evidence>
<dbReference type="PANTHER" id="PTHR47962">
    <property type="entry name" value="ATP-DEPENDENT HELICASE LHR-RELATED-RELATED"/>
    <property type="match status" value="1"/>
</dbReference>